<evidence type="ECO:0000256" key="10">
    <source>
        <dbReference type="ARBA" id="ARBA00042072"/>
    </source>
</evidence>
<dbReference type="GO" id="GO:0005737">
    <property type="term" value="C:cytoplasm"/>
    <property type="evidence" value="ECO:0007669"/>
    <property type="project" value="UniProtKB-SubCell"/>
</dbReference>
<sequence length="154" mass="16946">MIEKIVQEDLIKLNIKANDWKDAVRKSAQPLVDDNYITENYVSEIINSVNEYGPYFVIAPHVALAHAPSESGAEKLAMGISTLEPAIKFNNADNDPVSYVFTLSAPDSDSHLKAMQELVGLLSGSEFYKVLDEAQSSGEILQFIKDSVLNNKVS</sequence>
<dbReference type="Pfam" id="PF00359">
    <property type="entry name" value="PTS_EIIA_2"/>
    <property type="match status" value="1"/>
</dbReference>
<name>A0A0R1KDP5_9LACO</name>
<dbReference type="Proteomes" id="UP000051248">
    <property type="component" value="Unassembled WGS sequence"/>
</dbReference>
<evidence type="ECO:0000256" key="7">
    <source>
        <dbReference type="ARBA" id="ARBA00022777"/>
    </source>
</evidence>
<dbReference type="STRING" id="1423775.FD03_GL001226"/>
<dbReference type="OrthoDB" id="369398at2"/>
<keyword evidence="6" id="KW-0598">Phosphotransferase system</keyword>
<evidence type="ECO:0000256" key="3">
    <source>
        <dbReference type="ARBA" id="ARBA00022490"/>
    </source>
</evidence>
<keyword evidence="7" id="KW-0418">Kinase</keyword>
<comment type="subcellular location">
    <subcellularLocation>
        <location evidence="1">Cytoplasm</location>
    </subcellularLocation>
</comment>
<gene>
    <name evidence="12" type="ORF">FD03_GL001226</name>
</gene>
<dbReference type="PANTHER" id="PTHR36203">
    <property type="entry name" value="ASCORBATE-SPECIFIC PTS SYSTEM EIIA COMPONENT"/>
    <property type="match status" value="1"/>
</dbReference>
<dbReference type="GO" id="GO:0016301">
    <property type="term" value="F:kinase activity"/>
    <property type="evidence" value="ECO:0007669"/>
    <property type="project" value="UniProtKB-KW"/>
</dbReference>
<evidence type="ECO:0000256" key="9">
    <source>
        <dbReference type="ARBA" id="ARBA00041175"/>
    </source>
</evidence>
<keyword evidence="3" id="KW-0963">Cytoplasm</keyword>
<keyword evidence="13" id="KW-1185">Reference proteome</keyword>
<dbReference type="PROSITE" id="PS51094">
    <property type="entry name" value="PTS_EIIA_TYPE_2"/>
    <property type="match status" value="1"/>
</dbReference>
<dbReference type="eggNOG" id="COG1762">
    <property type="taxonomic scope" value="Bacteria"/>
</dbReference>
<dbReference type="RefSeq" id="WP_025024679.1">
    <property type="nucleotide sequence ID" value="NZ_AZDZ01000019.1"/>
</dbReference>
<dbReference type="InterPro" id="IPR016152">
    <property type="entry name" value="PTrfase/Anion_transptr"/>
</dbReference>
<evidence type="ECO:0000256" key="6">
    <source>
        <dbReference type="ARBA" id="ARBA00022683"/>
    </source>
</evidence>
<dbReference type="PATRIC" id="fig|1423775.4.peg.1257"/>
<protein>
    <recommendedName>
        <fullName evidence="9">Ascorbate-specific PTS system EIIA component</fullName>
    </recommendedName>
    <alternativeName>
        <fullName evidence="10">Ascorbate-specific phosphotransferase enzyme IIA component</fullName>
    </alternativeName>
</protein>
<evidence type="ECO:0000259" key="11">
    <source>
        <dbReference type="PROSITE" id="PS51094"/>
    </source>
</evidence>
<organism evidence="12 13">
    <name type="scientific">Companilactobacillus nodensis DSM 19682 = JCM 14932 = NBRC 107160</name>
    <dbReference type="NCBI Taxonomy" id="1423775"/>
    <lineage>
        <taxon>Bacteria</taxon>
        <taxon>Bacillati</taxon>
        <taxon>Bacillota</taxon>
        <taxon>Bacilli</taxon>
        <taxon>Lactobacillales</taxon>
        <taxon>Lactobacillaceae</taxon>
        <taxon>Companilactobacillus</taxon>
    </lineage>
</organism>
<dbReference type="EMBL" id="AZDZ01000019">
    <property type="protein sequence ID" value="KRK78868.1"/>
    <property type="molecule type" value="Genomic_DNA"/>
</dbReference>
<feature type="domain" description="PTS EIIA type-2" evidence="11">
    <location>
        <begin position="4"/>
        <end position="147"/>
    </location>
</feature>
<evidence type="ECO:0000256" key="1">
    <source>
        <dbReference type="ARBA" id="ARBA00004496"/>
    </source>
</evidence>
<keyword evidence="5 12" id="KW-0808">Transferase</keyword>
<dbReference type="Gene3D" id="3.40.930.10">
    <property type="entry name" value="Mannitol-specific EII, Chain A"/>
    <property type="match status" value="1"/>
</dbReference>
<comment type="function">
    <text evidence="8">The phosphoenolpyruvate-dependent sugar phosphotransferase system (sugar PTS), a major carbohydrate active transport system, catalyzes the phosphorylation of incoming sugar substrates concomitantly with their translocation across the cell membrane. The enzyme II UlaABC PTS system is involved in ascorbate transport.</text>
</comment>
<evidence type="ECO:0000256" key="2">
    <source>
        <dbReference type="ARBA" id="ARBA00022448"/>
    </source>
</evidence>
<proteinExistence type="predicted"/>
<evidence type="ECO:0000313" key="13">
    <source>
        <dbReference type="Proteomes" id="UP000051248"/>
    </source>
</evidence>
<dbReference type="PANTHER" id="PTHR36203:SF1">
    <property type="entry name" value="ASCORBATE-SPECIFIC PTS SYSTEM EIIA COMPONENT"/>
    <property type="match status" value="1"/>
</dbReference>
<dbReference type="SUPFAM" id="SSF55804">
    <property type="entry name" value="Phoshotransferase/anion transport protein"/>
    <property type="match status" value="1"/>
</dbReference>
<comment type="caution">
    <text evidence="12">The sequence shown here is derived from an EMBL/GenBank/DDBJ whole genome shotgun (WGS) entry which is preliminary data.</text>
</comment>
<evidence type="ECO:0000256" key="8">
    <source>
        <dbReference type="ARBA" id="ARBA00037387"/>
    </source>
</evidence>
<dbReference type="GO" id="GO:0009401">
    <property type="term" value="P:phosphoenolpyruvate-dependent sugar phosphotransferase system"/>
    <property type="evidence" value="ECO:0007669"/>
    <property type="project" value="UniProtKB-KW"/>
</dbReference>
<keyword evidence="4" id="KW-0597">Phosphoprotein</keyword>
<keyword evidence="2" id="KW-0813">Transport</keyword>
<dbReference type="InterPro" id="IPR002178">
    <property type="entry name" value="PTS_EIIA_type-2_dom"/>
</dbReference>
<accession>A0A0R1KDP5</accession>
<evidence type="ECO:0000256" key="4">
    <source>
        <dbReference type="ARBA" id="ARBA00022553"/>
    </source>
</evidence>
<evidence type="ECO:0000313" key="12">
    <source>
        <dbReference type="EMBL" id="KRK78868.1"/>
    </source>
</evidence>
<dbReference type="InterPro" id="IPR051351">
    <property type="entry name" value="Ascorbate-PTS_EIIA_comp"/>
</dbReference>
<dbReference type="AlphaFoldDB" id="A0A0R1KDP5"/>
<evidence type="ECO:0000256" key="5">
    <source>
        <dbReference type="ARBA" id="ARBA00022679"/>
    </source>
</evidence>
<reference evidence="12 13" key="1">
    <citation type="journal article" date="2015" name="Genome Announc.">
        <title>Expanding the biotechnology potential of lactobacilli through comparative genomics of 213 strains and associated genera.</title>
        <authorList>
            <person name="Sun Z."/>
            <person name="Harris H.M."/>
            <person name="McCann A."/>
            <person name="Guo C."/>
            <person name="Argimon S."/>
            <person name="Zhang W."/>
            <person name="Yang X."/>
            <person name="Jeffery I.B."/>
            <person name="Cooney J.C."/>
            <person name="Kagawa T.F."/>
            <person name="Liu W."/>
            <person name="Song Y."/>
            <person name="Salvetti E."/>
            <person name="Wrobel A."/>
            <person name="Rasinkangas P."/>
            <person name="Parkhill J."/>
            <person name="Rea M.C."/>
            <person name="O'Sullivan O."/>
            <person name="Ritari J."/>
            <person name="Douillard F.P."/>
            <person name="Paul Ross R."/>
            <person name="Yang R."/>
            <person name="Briner A.E."/>
            <person name="Felis G.E."/>
            <person name="de Vos W.M."/>
            <person name="Barrangou R."/>
            <person name="Klaenhammer T.R."/>
            <person name="Caufield P.W."/>
            <person name="Cui Y."/>
            <person name="Zhang H."/>
            <person name="O'Toole P.W."/>
        </authorList>
    </citation>
    <scope>NUCLEOTIDE SEQUENCE [LARGE SCALE GENOMIC DNA]</scope>
    <source>
        <strain evidence="12 13">DSM 19682</strain>
    </source>
</reference>